<name>A0A1R3KS91_9ROSI</name>
<protein>
    <submittedName>
        <fullName evidence="2">Uncharacterized protein</fullName>
    </submittedName>
</protein>
<evidence type="ECO:0000256" key="1">
    <source>
        <dbReference type="SAM" id="MobiDB-lite"/>
    </source>
</evidence>
<comment type="caution">
    <text evidence="2">The sequence shown here is derived from an EMBL/GenBank/DDBJ whole genome shotgun (WGS) entry which is preliminary data.</text>
</comment>
<evidence type="ECO:0000313" key="2">
    <source>
        <dbReference type="EMBL" id="OMP09927.1"/>
    </source>
</evidence>
<gene>
    <name evidence="2" type="ORF">COLO4_04992</name>
</gene>
<evidence type="ECO:0000313" key="3">
    <source>
        <dbReference type="Proteomes" id="UP000187203"/>
    </source>
</evidence>
<sequence length="117" mass="12836">MISKPQNPSNPKLGSPDSGDPTVGSPQFFQLYMFIYSPSPISWSNAGKVKWSGRAANELHVHASLQVHDQSSRLPMNYMLMLPSISVDPTMPSCCRTIKKGVQTCAKIPRHDAGTIH</sequence>
<keyword evidence="3" id="KW-1185">Reference proteome</keyword>
<dbReference type="Proteomes" id="UP000187203">
    <property type="component" value="Unassembled WGS sequence"/>
</dbReference>
<feature type="region of interest" description="Disordered" evidence="1">
    <location>
        <begin position="1"/>
        <end position="24"/>
    </location>
</feature>
<reference evidence="3" key="1">
    <citation type="submission" date="2013-09" db="EMBL/GenBank/DDBJ databases">
        <title>Corchorus olitorius genome sequencing.</title>
        <authorList>
            <person name="Alam M."/>
            <person name="Haque M.S."/>
            <person name="Islam M.S."/>
            <person name="Emdad E.M."/>
            <person name="Islam M.M."/>
            <person name="Ahmed B."/>
            <person name="Halim A."/>
            <person name="Hossen Q.M.M."/>
            <person name="Hossain M.Z."/>
            <person name="Ahmed R."/>
            <person name="Khan M.M."/>
            <person name="Islam R."/>
            <person name="Rashid M.M."/>
            <person name="Khan S.A."/>
            <person name="Rahman M.S."/>
            <person name="Alam M."/>
            <person name="Yahiya A.S."/>
            <person name="Khan M.S."/>
            <person name="Azam M.S."/>
            <person name="Haque T."/>
            <person name="Lashkar M.Z.H."/>
            <person name="Akhand A.I."/>
            <person name="Morshed G."/>
            <person name="Roy S."/>
            <person name="Uddin K.S."/>
            <person name="Rabeya T."/>
            <person name="Hossain A.S."/>
            <person name="Chowdhury A."/>
            <person name="Snigdha A.R."/>
            <person name="Mortoza M.S."/>
            <person name="Matin S.A."/>
            <person name="Hoque S.M.E."/>
            <person name="Islam M.K."/>
            <person name="Roy D.K."/>
            <person name="Haider R."/>
            <person name="Moosa M.M."/>
            <person name="Elias S.M."/>
            <person name="Hasan A.M."/>
            <person name="Jahan S."/>
            <person name="Shafiuddin M."/>
            <person name="Mahmood N."/>
            <person name="Shommy N.S."/>
        </authorList>
    </citation>
    <scope>NUCLEOTIDE SEQUENCE [LARGE SCALE GENOMIC DNA]</scope>
    <source>
        <strain evidence="3">cv. O-4</strain>
    </source>
</reference>
<dbReference type="AlphaFoldDB" id="A0A1R3KS91"/>
<accession>A0A1R3KS91</accession>
<organism evidence="2 3">
    <name type="scientific">Corchorus olitorius</name>
    <dbReference type="NCBI Taxonomy" id="93759"/>
    <lineage>
        <taxon>Eukaryota</taxon>
        <taxon>Viridiplantae</taxon>
        <taxon>Streptophyta</taxon>
        <taxon>Embryophyta</taxon>
        <taxon>Tracheophyta</taxon>
        <taxon>Spermatophyta</taxon>
        <taxon>Magnoliopsida</taxon>
        <taxon>eudicotyledons</taxon>
        <taxon>Gunneridae</taxon>
        <taxon>Pentapetalae</taxon>
        <taxon>rosids</taxon>
        <taxon>malvids</taxon>
        <taxon>Malvales</taxon>
        <taxon>Malvaceae</taxon>
        <taxon>Grewioideae</taxon>
        <taxon>Apeibeae</taxon>
        <taxon>Corchorus</taxon>
    </lineage>
</organism>
<proteinExistence type="predicted"/>
<dbReference type="EMBL" id="AWUE01012115">
    <property type="protein sequence ID" value="OMP09927.1"/>
    <property type="molecule type" value="Genomic_DNA"/>
</dbReference>
<feature type="compositionally biased region" description="Polar residues" evidence="1">
    <location>
        <begin position="1"/>
        <end position="12"/>
    </location>
</feature>